<reference evidence="2" key="1">
    <citation type="submission" date="2010-06" db="EMBL/GenBank/DDBJ databases">
        <authorList>
            <person name="Jiang H."/>
            <person name="Abraham K."/>
            <person name="Ali S."/>
            <person name="Alsbrooks S.L."/>
            <person name="Anim B.N."/>
            <person name="Anosike U.S."/>
            <person name="Attaway T."/>
            <person name="Bandaranaike D.P."/>
            <person name="Battles P.K."/>
            <person name="Bell S.N."/>
            <person name="Bell A.V."/>
            <person name="Beltran B."/>
            <person name="Bickham C."/>
            <person name="Bustamante Y."/>
            <person name="Caleb T."/>
            <person name="Canada A."/>
            <person name="Cardenas V."/>
            <person name="Carter K."/>
            <person name="Chacko J."/>
            <person name="Chandrabose M.N."/>
            <person name="Chavez D."/>
            <person name="Chavez A."/>
            <person name="Chen L."/>
            <person name="Chu H.-S."/>
            <person name="Claassen K.J."/>
            <person name="Cockrell R."/>
            <person name="Collins M."/>
            <person name="Cooper J.A."/>
            <person name="Cree A."/>
            <person name="Curry S.M."/>
            <person name="Da Y."/>
            <person name="Dao M.D."/>
            <person name="Das B."/>
            <person name="Davila M.-L."/>
            <person name="Davy-Carroll L."/>
            <person name="Denson S."/>
            <person name="Dinh H."/>
            <person name="Ebong V.E."/>
            <person name="Edwards J.R."/>
            <person name="Egan A."/>
            <person name="El-Daye J."/>
            <person name="Escobedo L."/>
            <person name="Fernandez S."/>
            <person name="Fernando P.R."/>
            <person name="Flagg N."/>
            <person name="Forbes L.D."/>
            <person name="Fowler R.G."/>
            <person name="Fu Q."/>
            <person name="Gabisi R.A."/>
            <person name="Ganer J."/>
            <person name="Garbino Pronczuk A."/>
            <person name="Garcia R.M."/>
            <person name="Garner T."/>
            <person name="Garrett T.E."/>
            <person name="Gonzalez D.A."/>
            <person name="Hamid H."/>
            <person name="Hawkins E.S."/>
            <person name="Hirani K."/>
            <person name="Hogues M.E."/>
            <person name="Hollins B."/>
            <person name="Hsiao C.-H."/>
            <person name="Jabil R."/>
            <person name="James M.L."/>
            <person name="Jhangiani S.N."/>
            <person name="Johnson B."/>
            <person name="Johnson Q."/>
            <person name="Joshi V."/>
            <person name="Kalu J.B."/>
            <person name="Kam C."/>
            <person name="Kashfia A."/>
            <person name="Keebler J."/>
            <person name="Kisamo H."/>
            <person name="Kovar C.L."/>
            <person name="Lago L.A."/>
            <person name="Lai C.-Y."/>
            <person name="Laidlaw J."/>
            <person name="Lara F."/>
            <person name="Le T.-K."/>
            <person name="Lee S.L."/>
            <person name="Legall F.H."/>
            <person name="Lemon S.J."/>
            <person name="Lewis L.R."/>
            <person name="Li B."/>
            <person name="Liu Y."/>
            <person name="Liu Y.-S."/>
            <person name="Lopez J."/>
            <person name="Lozado R.J."/>
            <person name="Lu J."/>
            <person name="Madu R.C."/>
            <person name="Maheshwari M."/>
            <person name="Maheshwari R."/>
            <person name="Malloy K."/>
            <person name="Martinez E."/>
            <person name="Mathew T."/>
            <person name="Mercado I.C."/>
            <person name="Mercado C."/>
            <person name="Meyer B."/>
            <person name="Montgomery K."/>
            <person name="Morgan M.B."/>
            <person name="Munidasa M."/>
            <person name="Nazareth L.V."/>
            <person name="Nelson J."/>
            <person name="Ng B.M."/>
            <person name="Nguyen N.B."/>
            <person name="Nguyen P.Q."/>
            <person name="Nguyen T."/>
            <person name="Obregon M."/>
            <person name="Okwuonu G.O."/>
            <person name="Onwere C.G."/>
            <person name="Orozco G."/>
            <person name="Parra A."/>
            <person name="Patel S."/>
            <person name="Patil S."/>
            <person name="Perez A."/>
            <person name="Perez Y."/>
            <person name="Pham C."/>
            <person name="Primus E.L."/>
            <person name="Pu L.-L."/>
            <person name="Puazo M."/>
            <person name="Qin X."/>
            <person name="Quiroz J.B."/>
            <person name="Reese J."/>
            <person name="Richards S."/>
            <person name="Rives C.M."/>
            <person name="Robberts R."/>
            <person name="Ruiz S.J."/>
            <person name="Ruiz M.J."/>
            <person name="Santibanez J."/>
            <person name="Schneider B.W."/>
            <person name="Sisson I."/>
            <person name="Smith M."/>
            <person name="Sodergren E."/>
            <person name="Song X.-Z."/>
            <person name="Song B.B."/>
            <person name="Summersgill H."/>
            <person name="Thelus R."/>
            <person name="Thornton R.D."/>
            <person name="Trejos Z.Y."/>
            <person name="Usmani K."/>
            <person name="Vattathil S."/>
            <person name="Villasana D."/>
            <person name="Walker D.L."/>
            <person name="Wang S."/>
            <person name="Wang K."/>
            <person name="White C.S."/>
            <person name="Williams A.C."/>
            <person name="Williamson J."/>
            <person name="Wilson K."/>
            <person name="Woghiren I.O."/>
            <person name="Woodworth J.R."/>
            <person name="Worley K.C."/>
            <person name="Wright R.A."/>
            <person name="Wu W."/>
            <person name="Young L."/>
            <person name="Zhang L."/>
            <person name="Zhang J."/>
            <person name="Zhu Y."/>
            <person name="Muzny D.M."/>
            <person name="Weinstock G."/>
            <person name="Gibbs R.A."/>
        </authorList>
    </citation>
    <scope>NUCLEOTIDE SEQUENCE [LARGE SCALE GENOMIC DNA]</scope>
    <source>
        <strain evidence="2">LSR1</strain>
    </source>
</reference>
<dbReference type="GeneID" id="115033681"/>
<evidence type="ECO:0000313" key="1">
    <source>
        <dbReference type="EnsemblMetazoa" id="XP_029342683.1"/>
    </source>
</evidence>
<sequence length="188" mass="21722">MRGHPLGIFVLSLAEVKVKVQKLLLNQNTILNKLEKLLTNYRSVDNCLQNITSTQIDEFEIHFNDNFPLKELTQFNHINDILNNKAYYSLMKKKLSMYGGSSINDVTRHILIKLLSNEISRFITLTGHKGKKTCFASTNYFKVLLDVVRVFYESATENHVKPAIQSWFKHAPDRLTTTQYKNNVSPNM</sequence>
<dbReference type="Proteomes" id="UP000007819">
    <property type="component" value="Chromosome A1"/>
</dbReference>
<dbReference type="RefSeq" id="XP_029342683.1">
    <property type="nucleotide sequence ID" value="XM_029486823.1"/>
</dbReference>
<evidence type="ECO:0000313" key="2">
    <source>
        <dbReference type="Proteomes" id="UP000007819"/>
    </source>
</evidence>
<keyword evidence="2" id="KW-1185">Reference proteome</keyword>
<proteinExistence type="predicted"/>
<dbReference type="OrthoDB" id="6606676at2759"/>
<protein>
    <recommendedName>
        <fullName evidence="3">DUF4806 domain-containing protein</fullName>
    </recommendedName>
</protein>
<dbReference type="AlphaFoldDB" id="A0A8R2NPT5"/>
<dbReference type="EnsemblMetazoa" id="XM_029486823.1">
    <property type="protein sequence ID" value="XP_029342683.1"/>
    <property type="gene ID" value="LOC115033681"/>
</dbReference>
<name>A0A8R2NPT5_ACYPI</name>
<dbReference type="KEGG" id="api:115033681"/>
<accession>A0A8R2NPT5</accession>
<reference evidence="1" key="2">
    <citation type="submission" date="2022-06" db="UniProtKB">
        <authorList>
            <consortium name="EnsemblMetazoa"/>
        </authorList>
    </citation>
    <scope>IDENTIFICATION</scope>
</reference>
<organism evidence="1 2">
    <name type="scientific">Acyrthosiphon pisum</name>
    <name type="common">Pea aphid</name>
    <dbReference type="NCBI Taxonomy" id="7029"/>
    <lineage>
        <taxon>Eukaryota</taxon>
        <taxon>Metazoa</taxon>
        <taxon>Ecdysozoa</taxon>
        <taxon>Arthropoda</taxon>
        <taxon>Hexapoda</taxon>
        <taxon>Insecta</taxon>
        <taxon>Pterygota</taxon>
        <taxon>Neoptera</taxon>
        <taxon>Paraneoptera</taxon>
        <taxon>Hemiptera</taxon>
        <taxon>Sternorrhyncha</taxon>
        <taxon>Aphidomorpha</taxon>
        <taxon>Aphidoidea</taxon>
        <taxon>Aphididae</taxon>
        <taxon>Macrosiphini</taxon>
        <taxon>Acyrthosiphon</taxon>
    </lineage>
</organism>
<evidence type="ECO:0008006" key="3">
    <source>
        <dbReference type="Google" id="ProtNLM"/>
    </source>
</evidence>
<dbReference type="PANTHER" id="PTHR34153">
    <property type="entry name" value="SI:CH211-262H13.3-RELATED-RELATED"/>
    <property type="match status" value="1"/>
</dbReference>
<dbReference type="PANTHER" id="PTHR34153:SF2">
    <property type="entry name" value="SI:CH211-262H13.3-RELATED"/>
    <property type="match status" value="1"/>
</dbReference>